<evidence type="ECO:0000259" key="1">
    <source>
        <dbReference type="PROSITE" id="PS50181"/>
    </source>
</evidence>
<dbReference type="InterPro" id="IPR036047">
    <property type="entry name" value="F-box-like_dom_sf"/>
</dbReference>
<reference evidence="2" key="1">
    <citation type="journal article" date="2021" name="Mol. Ecol. Resour.">
        <title>Apolygus lucorum genome provides insights into omnivorousness and mesophyll feeding.</title>
        <authorList>
            <person name="Liu Y."/>
            <person name="Liu H."/>
            <person name="Wang H."/>
            <person name="Huang T."/>
            <person name="Liu B."/>
            <person name="Yang B."/>
            <person name="Yin L."/>
            <person name="Li B."/>
            <person name="Zhang Y."/>
            <person name="Zhang S."/>
            <person name="Jiang F."/>
            <person name="Zhang X."/>
            <person name="Ren Y."/>
            <person name="Wang B."/>
            <person name="Wang S."/>
            <person name="Lu Y."/>
            <person name="Wu K."/>
            <person name="Fan W."/>
            <person name="Wang G."/>
        </authorList>
    </citation>
    <scope>NUCLEOTIDE SEQUENCE</scope>
    <source>
        <strain evidence="2">12Hb</strain>
    </source>
</reference>
<dbReference type="InterPro" id="IPR032675">
    <property type="entry name" value="LRR_dom_sf"/>
</dbReference>
<dbReference type="Gene3D" id="3.80.10.10">
    <property type="entry name" value="Ribonuclease Inhibitor"/>
    <property type="match status" value="2"/>
</dbReference>
<dbReference type="CDD" id="cd09917">
    <property type="entry name" value="F-box_SF"/>
    <property type="match status" value="1"/>
</dbReference>
<dbReference type="PANTHER" id="PTHR13318">
    <property type="entry name" value="PARTNER OF PAIRED, ISOFORM B-RELATED"/>
    <property type="match status" value="1"/>
</dbReference>
<accession>A0A8S9WUF5</accession>
<dbReference type="SUPFAM" id="SSF52047">
    <property type="entry name" value="RNI-like"/>
    <property type="match status" value="1"/>
</dbReference>
<protein>
    <recommendedName>
        <fullName evidence="1">F-box domain-containing protein</fullName>
    </recommendedName>
</protein>
<dbReference type="Gene3D" id="1.20.1280.50">
    <property type="match status" value="1"/>
</dbReference>
<organism evidence="2 3">
    <name type="scientific">Apolygus lucorum</name>
    <name type="common">Small green plant bug</name>
    <name type="synonym">Lygocoris lucorum</name>
    <dbReference type="NCBI Taxonomy" id="248454"/>
    <lineage>
        <taxon>Eukaryota</taxon>
        <taxon>Metazoa</taxon>
        <taxon>Ecdysozoa</taxon>
        <taxon>Arthropoda</taxon>
        <taxon>Hexapoda</taxon>
        <taxon>Insecta</taxon>
        <taxon>Pterygota</taxon>
        <taxon>Neoptera</taxon>
        <taxon>Paraneoptera</taxon>
        <taxon>Hemiptera</taxon>
        <taxon>Heteroptera</taxon>
        <taxon>Panheteroptera</taxon>
        <taxon>Cimicomorpha</taxon>
        <taxon>Miridae</taxon>
        <taxon>Mirini</taxon>
        <taxon>Apolygus</taxon>
    </lineage>
</organism>
<proteinExistence type="predicted"/>
<dbReference type="PROSITE" id="PS50181">
    <property type="entry name" value="FBOX"/>
    <property type="match status" value="1"/>
</dbReference>
<dbReference type="Proteomes" id="UP000466442">
    <property type="component" value="Unassembled WGS sequence"/>
</dbReference>
<keyword evidence="3" id="KW-1185">Reference proteome</keyword>
<dbReference type="AlphaFoldDB" id="A0A8S9WUF5"/>
<evidence type="ECO:0000313" key="2">
    <source>
        <dbReference type="EMBL" id="KAF6200560.1"/>
    </source>
</evidence>
<dbReference type="PANTHER" id="PTHR13318:SF95">
    <property type="entry name" value="F-BOX PROTEIN YLR352W"/>
    <property type="match status" value="1"/>
</dbReference>
<dbReference type="GO" id="GO:0019005">
    <property type="term" value="C:SCF ubiquitin ligase complex"/>
    <property type="evidence" value="ECO:0007669"/>
    <property type="project" value="TreeGrafter"/>
</dbReference>
<dbReference type="EMBL" id="WIXP02000013">
    <property type="protein sequence ID" value="KAF6200560.1"/>
    <property type="molecule type" value="Genomic_DNA"/>
</dbReference>
<dbReference type="GO" id="GO:0031146">
    <property type="term" value="P:SCF-dependent proteasomal ubiquitin-dependent protein catabolic process"/>
    <property type="evidence" value="ECO:0007669"/>
    <property type="project" value="TreeGrafter"/>
</dbReference>
<comment type="caution">
    <text evidence="2">The sequence shown here is derived from an EMBL/GenBank/DDBJ whole genome shotgun (WGS) entry which is preliminary data.</text>
</comment>
<dbReference type="SMART" id="SM00256">
    <property type="entry name" value="FBOX"/>
    <property type="match status" value="1"/>
</dbReference>
<dbReference type="OrthoDB" id="10257471at2759"/>
<dbReference type="InterPro" id="IPR001810">
    <property type="entry name" value="F-box_dom"/>
</dbReference>
<dbReference type="SUPFAM" id="SSF81383">
    <property type="entry name" value="F-box domain"/>
    <property type="match status" value="1"/>
</dbReference>
<gene>
    <name evidence="2" type="ORF">GE061_005003</name>
</gene>
<sequence>MMSQYDLVPSETEIDLLPDEILLHIFSYLTVPDIKWKVALVSRRWNALSKNDSLITDLEFGPNLSTEVIIAVLRSASNLRSLRLYSRRDANEVLGEVAVSNNKLVTLKISSQRESSRMADISTETVLQALRSCPKLNKLVLKRANFDRPEQFFKEFATVSPKLKKVNFNHNIQLGTEALHDMVEALSNVEDLRIYCLYFNRIGSVTPYQNAPVTLLTTKLGSTLTVLKLNMLGLTDSVMPFVSGCVLLRVLHLYRLISINDESFILVGRLPFLEKLVVTVPRAITAAGWAELLSMDNMAQLKLLTISNSSVVDDNILRIIATKNKELVSLGLPGCRKISVSGATAVIQGCRKLKSLNFFSTRGCIADSFHLIPVYLTDLELLIYKPVDKHSIDLANLFTGMENLTFSTSYSLLEDFQSEEHNSMCRQYFRIILPSWIIWPLRSSVRFATCYGEELAIIFGVLRD</sequence>
<feature type="domain" description="F-box" evidence="1">
    <location>
        <begin position="11"/>
        <end position="58"/>
    </location>
</feature>
<evidence type="ECO:0000313" key="3">
    <source>
        <dbReference type="Proteomes" id="UP000466442"/>
    </source>
</evidence>
<name>A0A8S9WUF5_APOLU</name>
<dbReference type="Pfam" id="PF12937">
    <property type="entry name" value="F-box-like"/>
    <property type="match status" value="1"/>
</dbReference>